<reference evidence="2" key="1">
    <citation type="submission" date="2021-01" db="EMBL/GenBank/DDBJ databases">
        <title>Whole genome shotgun sequence of Virgisporangium aurantiacum NBRC 16421.</title>
        <authorList>
            <person name="Komaki H."/>
            <person name="Tamura T."/>
        </authorList>
    </citation>
    <scope>NUCLEOTIDE SEQUENCE</scope>
    <source>
        <strain evidence="2">NBRC 16421</strain>
    </source>
</reference>
<evidence type="ECO:0000313" key="2">
    <source>
        <dbReference type="EMBL" id="GIJ62949.1"/>
    </source>
</evidence>
<dbReference type="AlphaFoldDB" id="A0A8J4E682"/>
<accession>A0A8J4E682</accession>
<feature type="compositionally biased region" description="Basic and acidic residues" evidence="1">
    <location>
        <begin position="1"/>
        <end position="11"/>
    </location>
</feature>
<evidence type="ECO:0000313" key="3">
    <source>
        <dbReference type="Proteomes" id="UP000612585"/>
    </source>
</evidence>
<dbReference type="RefSeq" id="WP_204008896.1">
    <property type="nucleotide sequence ID" value="NZ_BOPG01000084.1"/>
</dbReference>
<dbReference type="Proteomes" id="UP000612585">
    <property type="component" value="Unassembled WGS sequence"/>
</dbReference>
<comment type="caution">
    <text evidence="2">The sequence shown here is derived from an EMBL/GenBank/DDBJ whole genome shotgun (WGS) entry which is preliminary data.</text>
</comment>
<proteinExistence type="predicted"/>
<keyword evidence="3" id="KW-1185">Reference proteome</keyword>
<name>A0A8J4E682_9ACTN</name>
<feature type="region of interest" description="Disordered" evidence="1">
    <location>
        <begin position="1"/>
        <end position="68"/>
    </location>
</feature>
<gene>
    <name evidence="2" type="ORF">Vau01_104650</name>
</gene>
<dbReference type="EMBL" id="BOPG01000084">
    <property type="protein sequence ID" value="GIJ62949.1"/>
    <property type="molecule type" value="Genomic_DNA"/>
</dbReference>
<evidence type="ECO:0000256" key="1">
    <source>
        <dbReference type="SAM" id="MobiDB-lite"/>
    </source>
</evidence>
<protein>
    <submittedName>
        <fullName evidence="2">Uncharacterized protein</fullName>
    </submittedName>
</protein>
<organism evidence="2 3">
    <name type="scientific">Virgisporangium aurantiacum</name>
    <dbReference type="NCBI Taxonomy" id="175570"/>
    <lineage>
        <taxon>Bacteria</taxon>
        <taxon>Bacillati</taxon>
        <taxon>Actinomycetota</taxon>
        <taxon>Actinomycetes</taxon>
        <taxon>Micromonosporales</taxon>
        <taxon>Micromonosporaceae</taxon>
        <taxon>Virgisporangium</taxon>
    </lineage>
</organism>
<sequence length="68" mass="7140">MSKLNPEDRHRPGGPAPFQSSADGQDPDPDVDFASEHDSTSYASELSGGPEGVREAESPRGRAGMDPS</sequence>